<dbReference type="GO" id="GO:0003678">
    <property type="term" value="F:DNA helicase activity"/>
    <property type="evidence" value="ECO:0007669"/>
    <property type="project" value="UniProtKB-EC"/>
</dbReference>
<protein>
    <submittedName>
        <fullName evidence="5">Probable ATP-dependent helicase dinG homolog</fullName>
        <ecNumber evidence="5">3.6.4.12</ecNumber>
    </submittedName>
</protein>
<name>A0A485BXS1_KLUCR</name>
<evidence type="ECO:0000259" key="4">
    <source>
        <dbReference type="PROSITE" id="PS51193"/>
    </source>
</evidence>
<proteinExistence type="predicted"/>
<dbReference type="InterPro" id="IPR027417">
    <property type="entry name" value="P-loop_NTPase"/>
</dbReference>
<reference evidence="5 6" key="1">
    <citation type="submission" date="2019-03" db="EMBL/GenBank/DDBJ databases">
        <authorList>
            <consortium name="Pathogen Informatics"/>
        </authorList>
    </citation>
    <scope>NUCLEOTIDE SEQUENCE [LARGE SCALE GENOMIC DNA]</scope>
    <source>
        <strain evidence="5 6">NCTC12993</strain>
    </source>
</reference>
<keyword evidence="6" id="KW-1185">Reference proteome</keyword>
<dbReference type="Pfam" id="PF00270">
    <property type="entry name" value="DEAD"/>
    <property type="match status" value="1"/>
</dbReference>
<dbReference type="GO" id="GO:0016787">
    <property type="term" value="F:hydrolase activity"/>
    <property type="evidence" value="ECO:0007669"/>
    <property type="project" value="UniProtKB-KW"/>
</dbReference>
<dbReference type="EMBL" id="CAADJD010000022">
    <property type="protein sequence ID" value="VFS73339.1"/>
    <property type="molecule type" value="Genomic_DNA"/>
</dbReference>
<keyword evidence="5" id="KW-0347">Helicase</keyword>
<dbReference type="SUPFAM" id="SSF52540">
    <property type="entry name" value="P-loop containing nucleoside triphosphate hydrolases"/>
    <property type="match status" value="1"/>
</dbReference>
<keyword evidence="2 5" id="KW-0378">Hydrolase</keyword>
<sequence length="112" mass="12040">MTDDFAADGQLAQAISGFKPREPQRQMAHAVMKAIDEGQPLVVEAGTGTGKTYAYLAPALRANKKVIISTGSKALQDQLYSRDLPTVSKALSYSGKLALLKGRFQLFVPRAS</sequence>
<keyword evidence="1" id="KW-0547">Nucleotide-binding</keyword>
<organism evidence="5 6">
    <name type="scientific">Kluyvera cryocrescens</name>
    <name type="common">Kluyvera citrophila</name>
    <dbReference type="NCBI Taxonomy" id="580"/>
    <lineage>
        <taxon>Bacteria</taxon>
        <taxon>Pseudomonadati</taxon>
        <taxon>Pseudomonadota</taxon>
        <taxon>Gammaproteobacteria</taxon>
        <taxon>Enterobacterales</taxon>
        <taxon>Enterobacteriaceae</taxon>
        <taxon>Kluyvera</taxon>
    </lineage>
</organism>
<evidence type="ECO:0000313" key="5">
    <source>
        <dbReference type="EMBL" id="VFS73339.1"/>
    </source>
</evidence>
<evidence type="ECO:0000256" key="2">
    <source>
        <dbReference type="ARBA" id="ARBA00022801"/>
    </source>
</evidence>
<dbReference type="Proteomes" id="UP000401081">
    <property type="component" value="Unassembled WGS sequence"/>
</dbReference>
<dbReference type="Gene3D" id="3.40.50.300">
    <property type="entry name" value="P-loop containing nucleotide triphosphate hydrolases"/>
    <property type="match status" value="1"/>
</dbReference>
<feature type="domain" description="Helicase ATP-binding" evidence="4">
    <location>
        <begin position="10"/>
        <end position="112"/>
    </location>
</feature>
<dbReference type="InterPro" id="IPR011545">
    <property type="entry name" value="DEAD/DEAH_box_helicase_dom"/>
</dbReference>
<dbReference type="GO" id="GO:0003676">
    <property type="term" value="F:nucleic acid binding"/>
    <property type="evidence" value="ECO:0007669"/>
    <property type="project" value="InterPro"/>
</dbReference>
<dbReference type="GO" id="GO:0005524">
    <property type="term" value="F:ATP binding"/>
    <property type="evidence" value="ECO:0007669"/>
    <property type="project" value="UniProtKB-KW"/>
</dbReference>
<evidence type="ECO:0000256" key="3">
    <source>
        <dbReference type="ARBA" id="ARBA00022840"/>
    </source>
</evidence>
<evidence type="ECO:0000256" key="1">
    <source>
        <dbReference type="ARBA" id="ARBA00022741"/>
    </source>
</evidence>
<gene>
    <name evidence="5" type="primary">dinG_1</name>
    <name evidence="5" type="ORF">NCTC12993_04928</name>
</gene>
<evidence type="ECO:0000313" key="6">
    <source>
        <dbReference type="Proteomes" id="UP000401081"/>
    </source>
</evidence>
<keyword evidence="3" id="KW-0067">ATP-binding</keyword>
<dbReference type="AlphaFoldDB" id="A0A485BXS1"/>
<accession>A0A485BXS1</accession>
<dbReference type="EC" id="3.6.4.12" evidence="5"/>
<dbReference type="PROSITE" id="PS51193">
    <property type="entry name" value="HELICASE_ATP_BIND_2"/>
    <property type="match status" value="1"/>
</dbReference>
<dbReference type="InterPro" id="IPR014013">
    <property type="entry name" value="Helic_SF1/SF2_ATP-bd_DinG/Rad3"/>
</dbReference>